<dbReference type="InterPro" id="IPR006179">
    <property type="entry name" value="5_nucleotidase/apyrase"/>
</dbReference>
<evidence type="ECO:0000313" key="4">
    <source>
        <dbReference type="EMBL" id="KAF2097123.1"/>
    </source>
</evidence>
<dbReference type="Pfam" id="PF00149">
    <property type="entry name" value="Metallophos"/>
    <property type="match status" value="1"/>
</dbReference>
<evidence type="ECO:0000313" key="5">
    <source>
        <dbReference type="Proteomes" id="UP000799772"/>
    </source>
</evidence>
<dbReference type="Gene3D" id="3.60.21.10">
    <property type="match status" value="1"/>
</dbReference>
<dbReference type="FunFam" id="3.60.21.10:FF:000043">
    <property type="entry name" value="Ser/Thr protein phosphatase family"/>
    <property type="match status" value="1"/>
</dbReference>
<dbReference type="GO" id="GO:0016787">
    <property type="term" value="F:hydrolase activity"/>
    <property type="evidence" value="ECO:0007669"/>
    <property type="project" value="InterPro"/>
</dbReference>
<comment type="caution">
    <text evidence="4">The sequence shown here is derived from an EMBL/GenBank/DDBJ whole genome shotgun (WGS) entry which is preliminary data.</text>
</comment>
<keyword evidence="1" id="KW-0732">Signal</keyword>
<organism evidence="4 5">
    <name type="scientific">Rhizodiscina lignyota</name>
    <dbReference type="NCBI Taxonomy" id="1504668"/>
    <lineage>
        <taxon>Eukaryota</taxon>
        <taxon>Fungi</taxon>
        <taxon>Dikarya</taxon>
        <taxon>Ascomycota</taxon>
        <taxon>Pezizomycotina</taxon>
        <taxon>Dothideomycetes</taxon>
        <taxon>Pleosporomycetidae</taxon>
        <taxon>Aulographales</taxon>
        <taxon>Rhizodiscinaceae</taxon>
        <taxon>Rhizodiscina</taxon>
    </lineage>
</organism>
<feature type="chain" id="PRO_5040361442" evidence="1">
    <location>
        <begin position="19"/>
        <end position="650"/>
    </location>
</feature>
<evidence type="ECO:0000256" key="1">
    <source>
        <dbReference type="SAM" id="SignalP"/>
    </source>
</evidence>
<sequence>MPDYLSWILLAVAGGAFAAQPEAPQPIAAPLRELPWAQLNFLHTTDTHGWHGGHLQEPSFSGDWGDYVSFAKHMRDKADADGSDLLLIDTGDRIEGNGLYDASEPKGQYAYDIVKQQQIDLICTGNHELYKANSSEDEFYFTVPNFKDGYLASNLDIYNPDNGKLEPLAPRYKKFTTKNQGIRILTFGFLFDFQGNANNTVVHMVEDTTKEDWFQEAIRDRDVDLILVFGHVAIRSKEYDHLFKTIRSVQWDTPIAFFGGHTHIRDYKTYDSKAAALESGRYMETIGFMSISGLHGTKSKKPNSTSETDIYDDQTLIKGPKFARRYIDNNLFSLYHHSGKNDSTFPTEHGKNTSIMISKARHKLELDSIRGCAPQDFFLNRAPYPHASSILSLLELNILPDSMAKAPRVDKEDKKAIVLTNTGAIRFDIFKGPYTHDTEYLVSPFTSGFRYVPDVPYDKAKRVIDLMNNEGPLFDDIAKLTGLEKWMLLPPEQYQGRKDVHIEPVVESESDTQGWLDTIKSMGQTILRPVIAKYGDKKKDKLIPGYTTQDDLGNDGDDTVHSRIAFYNVPNCIQSPIGFNPSDEDDKPKEPEVVDVAYNEFIEAWVLLALKYLGHDVKQEDTAVFMQKTMTDILTEWVQEAWPPKKGKCG</sequence>
<dbReference type="InterPro" id="IPR041823">
    <property type="entry name" value="YHR202W_N"/>
</dbReference>
<dbReference type="Gene3D" id="3.90.780.10">
    <property type="entry name" value="5'-Nucleotidase, C-terminal domain"/>
    <property type="match status" value="2"/>
</dbReference>
<name>A0A9P4M4P2_9PEZI</name>
<proteinExistence type="predicted"/>
<dbReference type="InterPro" id="IPR014485">
    <property type="entry name" value="Pesterase_C1039"/>
</dbReference>
<dbReference type="GO" id="GO:0009166">
    <property type="term" value="P:nucleotide catabolic process"/>
    <property type="evidence" value="ECO:0007669"/>
    <property type="project" value="InterPro"/>
</dbReference>
<evidence type="ECO:0000259" key="3">
    <source>
        <dbReference type="Pfam" id="PF21953"/>
    </source>
</evidence>
<feature type="domain" description="Putative 5'-nucleotidase C-terminal" evidence="3">
    <location>
        <begin position="376"/>
        <end position="607"/>
    </location>
</feature>
<dbReference type="PANTHER" id="PTHR11575">
    <property type="entry name" value="5'-NUCLEOTIDASE-RELATED"/>
    <property type="match status" value="1"/>
</dbReference>
<dbReference type="InterPro" id="IPR053828">
    <property type="entry name" value="Nucleosidase_C"/>
</dbReference>
<dbReference type="PIRSF" id="PIRSF017316">
    <property type="entry name" value="Pesterase_C1039"/>
    <property type="match status" value="1"/>
</dbReference>
<dbReference type="GO" id="GO:0005829">
    <property type="term" value="C:cytosol"/>
    <property type="evidence" value="ECO:0007669"/>
    <property type="project" value="TreeGrafter"/>
</dbReference>
<dbReference type="SUPFAM" id="SSF56300">
    <property type="entry name" value="Metallo-dependent phosphatases"/>
    <property type="match status" value="1"/>
</dbReference>
<dbReference type="Proteomes" id="UP000799772">
    <property type="component" value="Unassembled WGS sequence"/>
</dbReference>
<dbReference type="EMBL" id="ML978128">
    <property type="protein sequence ID" value="KAF2097123.1"/>
    <property type="molecule type" value="Genomic_DNA"/>
</dbReference>
<dbReference type="InterPro" id="IPR036907">
    <property type="entry name" value="5'-Nucleotdase_C_sf"/>
</dbReference>
<dbReference type="Pfam" id="PF21953">
    <property type="entry name" value="NadN_nucleosid_C"/>
    <property type="match status" value="1"/>
</dbReference>
<dbReference type="AlphaFoldDB" id="A0A9P4M4P2"/>
<dbReference type="InterPro" id="IPR004843">
    <property type="entry name" value="Calcineurin-like_PHP"/>
</dbReference>
<protein>
    <submittedName>
        <fullName evidence="4">Ser/Thr protein phosphatase</fullName>
    </submittedName>
</protein>
<dbReference type="OrthoDB" id="7722975at2759"/>
<reference evidence="4" key="1">
    <citation type="journal article" date="2020" name="Stud. Mycol.">
        <title>101 Dothideomycetes genomes: a test case for predicting lifestyles and emergence of pathogens.</title>
        <authorList>
            <person name="Haridas S."/>
            <person name="Albert R."/>
            <person name="Binder M."/>
            <person name="Bloem J."/>
            <person name="Labutti K."/>
            <person name="Salamov A."/>
            <person name="Andreopoulos B."/>
            <person name="Baker S."/>
            <person name="Barry K."/>
            <person name="Bills G."/>
            <person name="Bluhm B."/>
            <person name="Cannon C."/>
            <person name="Castanera R."/>
            <person name="Culley D."/>
            <person name="Daum C."/>
            <person name="Ezra D."/>
            <person name="Gonzalez J."/>
            <person name="Henrissat B."/>
            <person name="Kuo A."/>
            <person name="Liang C."/>
            <person name="Lipzen A."/>
            <person name="Lutzoni F."/>
            <person name="Magnuson J."/>
            <person name="Mondo S."/>
            <person name="Nolan M."/>
            <person name="Ohm R."/>
            <person name="Pangilinan J."/>
            <person name="Park H.-J."/>
            <person name="Ramirez L."/>
            <person name="Alfaro M."/>
            <person name="Sun H."/>
            <person name="Tritt A."/>
            <person name="Yoshinaga Y."/>
            <person name="Zwiers L.-H."/>
            <person name="Turgeon B."/>
            <person name="Goodwin S."/>
            <person name="Spatafora J."/>
            <person name="Crous P."/>
            <person name="Grigoriev I."/>
        </authorList>
    </citation>
    <scope>NUCLEOTIDE SEQUENCE</scope>
    <source>
        <strain evidence="4">CBS 133067</strain>
    </source>
</reference>
<accession>A0A9P4M4P2</accession>
<dbReference type="InterPro" id="IPR029052">
    <property type="entry name" value="Metallo-depent_PP-like"/>
</dbReference>
<dbReference type="PANTHER" id="PTHR11575:SF43">
    <property type="entry name" value="SER_THR PROTEIN PHOSPHATASE FAMILY (AFU_ORTHOLOGUE AFUA_3G04160)"/>
    <property type="match status" value="1"/>
</dbReference>
<feature type="domain" description="Calcineurin-like phosphoesterase" evidence="2">
    <location>
        <begin position="40"/>
        <end position="264"/>
    </location>
</feature>
<dbReference type="GO" id="GO:0005576">
    <property type="term" value="C:extracellular region"/>
    <property type="evidence" value="ECO:0007669"/>
    <property type="project" value="UniProtKB-ARBA"/>
</dbReference>
<feature type="signal peptide" evidence="1">
    <location>
        <begin position="1"/>
        <end position="18"/>
    </location>
</feature>
<keyword evidence="5" id="KW-1185">Reference proteome</keyword>
<dbReference type="CDD" id="cd07407">
    <property type="entry name" value="MPP_YHR202W_N"/>
    <property type="match status" value="1"/>
</dbReference>
<dbReference type="SUPFAM" id="SSF55816">
    <property type="entry name" value="5'-nucleotidase (syn. UDP-sugar hydrolase), C-terminal domain"/>
    <property type="match status" value="1"/>
</dbReference>
<evidence type="ECO:0000259" key="2">
    <source>
        <dbReference type="Pfam" id="PF00149"/>
    </source>
</evidence>
<gene>
    <name evidence="4" type="ORF">NA57DRAFT_66808</name>
</gene>